<feature type="region of interest" description="Disordered" evidence="1">
    <location>
        <begin position="1"/>
        <end position="34"/>
    </location>
</feature>
<evidence type="ECO:0000313" key="3">
    <source>
        <dbReference type="Proteomes" id="UP000644020"/>
    </source>
</evidence>
<comment type="caution">
    <text evidence="2">The sequence shown here is derived from an EMBL/GenBank/DDBJ whole genome shotgun (WGS) entry which is preliminary data.</text>
</comment>
<reference evidence="2" key="2">
    <citation type="submission" date="2020-09" db="EMBL/GenBank/DDBJ databases">
        <authorList>
            <person name="Sun Q."/>
            <person name="Ohkuma M."/>
        </authorList>
    </citation>
    <scope>NUCLEOTIDE SEQUENCE</scope>
    <source>
        <strain evidence="2">JCM 4518</strain>
    </source>
</reference>
<dbReference type="SUPFAM" id="SSF49503">
    <property type="entry name" value="Cupredoxins"/>
    <property type="match status" value="1"/>
</dbReference>
<dbReference type="EMBL" id="BMUL01000005">
    <property type="protein sequence ID" value="GHA79088.1"/>
    <property type="molecule type" value="Genomic_DNA"/>
</dbReference>
<dbReference type="RefSeq" id="WP_268256842.1">
    <property type="nucleotide sequence ID" value="NZ_BMUL01000005.1"/>
</dbReference>
<dbReference type="InterPro" id="IPR008972">
    <property type="entry name" value="Cupredoxin"/>
</dbReference>
<keyword evidence="3" id="KW-1185">Reference proteome</keyword>
<reference evidence="2" key="1">
    <citation type="journal article" date="2014" name="Int. J. Syst. Evol. Microbiol.">
        <title>Complete genome sequence of Corynebacterium casei LMG S-19264T (=DSM 44701T), isolated from a smear-ripened cheese.</title>
        <authorList>
            <consortium name="US DOE Joint Genome Institute (JGI-PGF)"/>
            <person name="Walter F."/>
            <person name="Albersmeier A."/>
            <person name="Kalinowski J."/>
            <person name="Ruckert C."/>
        </authorList>
    </citation>
    <scope>NUCLEOTIDE SEQUENCE</scope>
    <source>
        <strain evidence="2">JCM 4518</strain>
    </source>
</reference>
<feature type="region of interest" description="Disordered" evidence="1">
    <location>
        <begin position="60"/>
        <end position="82"/>
    </location>
</feature>
<feature type="region of interest" description="Disordered" evidence="1">
    <location>
        <begin position="196"/>
        <end position="220"/>
    </location>
</feature>
<dbReference type="Proteomes" id="UP000644020">
    <property type="component" value="Unassembled WGS sequence"/>
</dbReference>
<dbReference type="AlphaFoldDB" id="A0A918W7X5"/>
<sequence>MTTPAPAPAPVTTPTPTPVTTPAPGPATAPKATAPGLRRTVPAAAALAAVLLLALAGCGGRATTHHKPGTRHEQATGGNGTLLAARDESGHRLRELPAAEAPAVRAEVRPDTEGGWNVHLALERFRLTPESTGGAALAGRGHARLLVDGRETARAYGPWFHVPAGARTLTVRLYADDHTVWATGGAPVQTTVPLAASAATPSAPSATPSRTPEPPATPATRTLDIRVTGSTVTPAPSRVELKKGERLTLRVTSDRADTVHVHGYDREAALAPGTPATLTLTADRTGLFEVETHESGLVLTQLVVR</sequence>
<gene>
    <name evidence="2" type="ORF">GCM10010305_22850</name>
</gene>
<organism evidence="2 3">
    <name type="scientific">Streptomyces termitum</name>
    <dbReference type="NCBI Taxonomy" id="67368"/>
    <lineage>
        <taxon>Bacteria</taxon>
        <taxon>Bacillati</taxon>
        <taxon>Actinomycetota</taxon>
        <taxon>Actinomycetes</taxon>
        <taxon>Kitasatosporales</taxon>
        <taxon>Streptomycetaceae</taxon>
        <taxon>Streptomyces</taxon>
    </lineage>
</organism>
<accession>A0A918W7X5</accession>
<name>A0A918W7X5_9ACTN</name>
<feature type="compositionally biased region" description="Low complexity" evidence="1">
    <location>
        <begin position="196"/>
        <end position="210"/>
    </location>
</feature>
<feature type="compositionally biased region" description="Pro residues" evidence="1">
    <location>
        <begin position="1"/>
        <end position="27"/>
    </location>
</feature>
<dbReference type="Gene3D" id="2.60.40.420">
    <property type="entry name" value="Cupredoxins - blue copper proteins"/>
    <property type="match status" value="1"/>
</dbReference>
<evidence type="ECO:0000256" key="1">
    <source>
        <dbReference type="SAM" id="MobiDB-lite"/>
    </source>
</evidence>
<evidence type="ECO:0000313" key="2">
    <source>
        <dbReference type="EMBL" id="GHA79088.1"/>
    </source>
</evidence>
<protein>
    <recommendedName>
        <fullName evidence="4">EfeO-type cupredoxin-like domain-containing protein</fullName>
    </recommendedName>
</protein>
<proteinExistence type="predicted"/>
<evidence type="ECO:0008006" key="4">
    <source>
        <dbReference type="Google" id="ProtNLM"/>
    </source>
</evidence>